<accession>A0ABQ3QJI3</accession>
<evidence type="ECO:0000313" key="2">
    <source>
        <dbReference type="EMBL" id="GHI37428.1"/>
    </source>
</evidence>
<dbReference type="EMBL" id="BNDY01000002">
    <property type="protein sequence ID" value="GHI37428.1"/>
    <property type="molecule type" value="Genomic_DNA"/>
</dbReference>
<sequence length="105" mass="11532">MEFFAFGEQEGGGTPMMRVKRNSMDAGVSRCAALWRGVQDRRTDRCRRTGGPGRAGPFTTNLTTTITSNFTTHFTTGFTTGFTTNRCRRGLIPRNPDEGGPGLRP</sequence>
<keyword evidence="3" id="KW-1185">Reference proteome</keyword>
<name>A0ABQ3QJI3_9ACTN</name>
<protein>
    <submittedName>
        <fullName evidence="2">Uncharacterized protein</fullName>
    </submittedName>
</protein>
<gene>
    <name evidence="2" type="ORF">Sviol_18360</name>
</gene>
<evidence type="ECO:0000256" key="1">
    <source>
        <dbReference type="SAM" id="MobiDB-lite"/>
    </source>
</evidence>
<organism evidence="2 3">
    <name type="scientific">Streptomyces violascens</name>
    <dbReference type="NCBI Taxonomy" id="67381"/>
    <lineage>
        <taxon>Bacteria</taxon>
        <taxon>Bacillati</taxon>
        <taxon>Actinomycetota</taxon>
        <taxon>Actinomycetes</taxon>
        <taxon>Kitasatosporales</taxon>
        <taxon>Streptomycetaceae</taxon>
        <taxon>Streptomyces</taxon>
    </lineage>
</organism>
<comment type="caution">
    <text evidence="2">The sequence shown here is derived from an EMBL/GenBank/DDBJ whole genome shotgun (WGS) entry which is preliminary data.</text>
</comment>
<reference evidence="2" key="1">
    <citation type="submission" date="2024-05" db="EMBL/GenBank/DDBJ databases">
        <title>Whole genome shotgun sequence of Streptomyces violascens NBRC 12920.</title>
        <authorList>
            <person name="Komaki H."/>
            <person name="Tamura T."/>
        </authorList>
    </citation>
    <scope>NUCLEOTIDE SEQUENCE</scope>
    <source>
        <strain evidence="2">NBRC 12920</strain>
    </source>
</reference>
<dbReference type="Proteomes" id="UP001050808">
    <property type="component" value="Unassembled WGS sequence"/>
</dbReference>
<evidence type="ECO:0000313" key="3">
    <source>
        <dbReference type="Proteomes" id="UP001050808"/>
    </source>
</evidence>
<feature type="region of interest" description="Disordered" evidence="1">
    <location>
        <begin position="85"/>
        <end position="105"/>
    </location>
</feature>
<feature type="region of interest" description="Disordered" evidence="1">
    <location>
        <begin position="43"/>
        <end position="62"/>
    </location>
</feature>
<proteinExistence type="predicted"/>